<name>K1WIZ7_TRIAC</name>
<dbReference type="Proteomes" id="UP000006757">
    <property type="component" value="Unassembled WGS sequence"/>
</dbReference>
<feature type="region of interest" description="Disordered" evidence="1">
    <location>
        <begin position="1"/>
        <end position="30"/>
    </location>
</feature>
<comment type="caution">
    <text evidence="2">The sequence shown here is derived from an EMBL/GenBank/DDBJ whole genome shotgun (WGS) entry which is preliminary data.</text>
</comment>
<dbReference type="HOGENOM" id="CLU_1455373_0_0_1"/>
<reference evidence="2 3" key="1">
    <citation type="journal article" date="2012" name="Eukaryot. Cell">
        <title>Genome sequence of the Trichosporon asahii environmental strain CBS 8904.</title>
        <authorList>
            <person name="Yang R.Y."/>
            <person name="Li H.T."/>
            <person name="Zhu H."/>
            <person name="Zhou G.P."/>
            <person name="Wang M."/>
            <person name="Wang L."/>
        </authorList>
    </citation>
    <scope>NUCLEOTIDE SEQUENCE [LARGE SCALE GENOMIC DNA]</scope>
    <source>
        <strain evidence="2 3">CBS 8904</strain>
    </source>
</reference>
<proteinExistence type="predicted"/>
<dbReference type="EMBL" id="AMBO01000316">
    <property type="protein sequence ID" value="EKD01409.1"/>
    <property type="molecule type" value="Genomic_DNA"/>
</dbReference>
<protein>
    <submittedName>
        <fullName evidence="2">Uncharacterized protein</fullName>
    </submittedName>
</protein>
<dbReference type="AlphaFoldDB" id="K1WIZ7"/>
<evidence type="ECO:0000256" key="1">
    <source>
        <dbReference type="SAM" id="MobiDB-lite"/>
    </source>
</evidence>
<evidence type="ECO:0000313" key="2">
    <source>
        <dbReference type="EMBL" id="EKD01409.1"/>
    </source>
</evidence>
<organism evidence="2 3">
    <name type="scientific">Trichosporon asahii var. asahii (strain CBS 8904)</name>
    <name type="common">Yeast</name>
    <dbReference type="NCBI Taxonomy" id="1220162"/>
    <lineage>
        <taxon>Eukaryota</taxon>
        <taxon>Fungi</taxon>
        <taxon>Dikarya</taxon>
        <taxon>Basidiomycota</taxon>
        <taxon>Agaricomycotina</taxon>
        <taxon>Tremellomycetes</taxon>
        <taxon>Trichosporonales</taxon>
        <taxon>Trichosporonaceae</taxon>
        <taxon>Trichosporon</taxon>
    </lineage>
</organism>
<accession>K1WIZ7</accession>
<gene>
    <name evidence="2" type="ORF">A1Q2_04251</name>
</gene>
<feature type="compositionally biased region" description="Polar residues" evidence="1">
    <location>
        <begin position="1"/>
        <end position="15"/>
    </location>
</feature>
<feature type="compositionally biased region" description="Low complexity" evidence="1">
    <location>
        <begin position="99"/>
        <end position="124"/>
    </location>
</feature>
<keyword evidence="3" id="KW-1185">Reference proteome</keyword>
<feature type="compositionally biased region" description="Gly residues" evidence="1">
    <location>
        <begin position="176"/>
        <end position="186"/>
    </location>
</feature>
<dbReference type="InParanoid" id="K1WIZ7"/>
<feature type="region of interest" description="Disordered" evidence="1">
    <location>
        <begin position="99"/>
        <end position="186"/>
    </location>
</feature>
<evidence type="ECO:0000313" key="3">
    <source>
        <dbReference type="Proteomes" id="UP000006757"/>
    </source>
</evidence>
<sequence length="186" mass="19333">MGSEQNGEQTGTWDDSTAVPGCGESSEIPENCREHWDDTRYDSQAAVGLHLGLEPCATASPAEPADQRPVRRALCMRSREEPVAVAAGSRDVAAGTRLAAAPWGSPAPSAEDSEAAGSAAAAGEQRTSLADVQLRGTPSAVGWGTAHASRRPTGQVGKAGSERTWRCPSWKRPVRGGLGGGRRSET</sequence>